<feature type="transmembrane region" description="Helical" evidence="1">
    <location>
        <begin position="7"/>
        <end position="27"/>
    </location>
</feature>
<feature type="domain" description="M23ase beta-sheet core" evidence="2">
    <location>
        <begin position="94"/>
        <end position="192"/>
    </location>
</feature>
<sequence length="199" mass="21902">MKYRRAYIIGIIFSCVLGLGFGTLYVVTFSKYHPDTTLAIEARVIHFFEKLTLPIKIAKLATQEPDAHVLMPVHGVHVRQISNTWQAPRDGARVHEGQDIFAAKSTPVFSGTAGYVVLARTVELGGNAIYVVGAGGRRYYYAHLDRFADGIHVGQKVTTDTVIGFVGNTGNATTTPPHLHFGAYELRQAINPLPLLRDR</sequence>
<comment type="caution">
    <text evidence="3">The sequence shown here is derived from an EMBL/GenBank/DDBJ whole genome shotgun (WGS) entry which is preliminary data.</text>
</comment>
<accession>A0A1F8GTK7</accession>
<protein>
    <recommendedName>
        <fullName evidence="2">M23ase beta-sheet core domain-containing protein</fullName>
    </recommendedName>
</protein>
<dbReference type="InterPro" id="IPR050570">
    <property type="entry name" value="Cell_wall_metabolism_enzyme"/>
</dbReference>
<reference evidence="3 4" key="1">
    <citation type="journal article" date="2016" name="Nat. Commun.">
        <title>Thousands of microbial genomes shed light on interconnected biogeochemical processes in an aquifer system.</title>
        <authorList>
            <person name="Anantharaman K."/>
            <person name="Brown C.T."/>
            <person name="Hug L.A."/>
            <person name="Sharon I."/>
            <person name="Castelle C.J."/>
            <person name="Probst A.J."/>
            <person name="Thomas B.C."/>
            <person name="Singh A."/>
            <person name="Wilkins M.J."/>
            <person name="Karaoz U."/>
            <person name="Brodie E.L."/>
            <person name="Williams K.H."/>
            <person name="Hubbard S.S."/>
            <person name="Banfield J.F."/>
        </authorList>
    </citation>
    <scope>NUCLEOTIDE SEQUENCE [LARGE SCALE GENOMIC DNA]</scope>
</reference>
<dbReference type="AlphaFoldDB" id="A0A1F8GTK7"/>
<evidence type="ECO:0000313" key="3">
    <source>
        <dbReference type="EMBL" id="OGN28762.1"/>
    </source>
</evidence>
<dbReference type="PANTHER" id="PTHR21666:SF268">
    <property type="entry name" value="PEPTIDASE M23 DOMAIN-CONTAINING PROTEIN"/>
    <property type="match status" value="1"/>
</dbReference>
<keyword evidence="1" id="KW-0812">Transmembrane</keyword>
<dbReference type="Gene3D" id="2.70.70.10">
    <property type="entry name" value="Glucose Permease (Domain IIA)"/>
    <property type="match status" value="1"/>
</dbReference>
<keyword evidence="1" id="KW-1133">Transmembrane helix</keyword>
<dbReference type="CDD" id="cd12797">
    <property type="entry name" value="M23_peptidase"/>
    <property type="match status" value="1"/>
</dbReference>
<evidence type="ECO:0000259" key="2">
    <source>
        <dbReference type="Pfam" id="PF01551"/>
    </source>
</evidence>
<dbReference type="GO" id="GO:0004222">
    <property type="term" value="F:metalloendopeptidase activity"/>
    <property type="evidence" value="ECO:0007669"/>
    <property type="project" value="TreeGrafter"/>
</dbReference>
<dbReference type="Proteomes" id="UP000179047">
    <property type="component" value="Unassembled WGS sequence"/>
</dbReference>
<keyword evidence="1" id="KW-0472">Membrane</keyword>
<dbReference type="EMBL" id="MGKP01000012">
    <property type="protein sequence ID" value="OGN28762.1"/>
    <property type="molecule type" value="Genomic_DNA"/>
</dbReference>
<dbReference type="InterPro" id="IPR011055">
    <property type="entry name" value="Dup_hybrid_motif"/>
</dbReference>
<gene>
    <name evidence="3" type="ORF">A3A33_03195</name>
</gene>
<evidence type="ECO:0000256" key="1">
    <source>
        <dbReference type="SAM" id="Phobius"/>
    </source>
</evidence>
<dbReference type="PANTHER" id="PTHR21666">
    <property type="entry name" value="PEPTIDASE-RELATED"/>
    <property type="match status" value="1"/>
</dbReference>
<dbReference type="Pfam" id="PF01551">
    <property type="entry name" value="Peptidase_M23"/>
    <property type="match status" value="1"/>
</dbReference>
<dbReference type="InterPro" id="IPR016047">
    <property type="entry name" value="M23ase_b-sheet_dom"/>
</dbReference>
<dbReference type="STRING" id="1802701.A3A33_03195"/>
<name>A0A1F8GTK7_9BACT</name>
<proteinExistence type="predicted"/>
<organism evidence="3 4">
    <name type="scientific">Candidatus Yanofskybacteria bacterium RIFCSPLOWO2_01_FULL_49_25</name>
    <dbReference type="NCBI Taxonomy" id="1802701"/>
    <lineage>
        <taxon>Bacteria</taxon>
        <taxon>Candidatus Yanofskyibacteriota</taxon>
    </lineage>
</organism>
<dbReference type="SUPFAM" id="SSF51261">
    <property type="entry name" value="Duplicated hybrid motif"/>
    <property type="match status" value="1"/>
</dbReference>
<evidence type="ECO:0000313" key="4">
    <source>
        <dbReference type="Proteomes" id="UP000179047"/>
    </source>
</evidence>